<keyword evidence="2" id="KW-1133">Transmembrane helix</keyword>
<reference evidence="3 4" key="1">
    <citation type="submission" date="2023-01" db="EMBL/GenBank/DDBJ databases">
        <title>Draft genome sequence of Nocardiopsis sp. RSe5-2 isolated from halophytes.</title>
        <authorList>
            <person name="Duangmal K."/>
            <person name="Chantavorakit T."/>
        </authorList>
    </citation>
    <scope>NUCLEOTIDE SEQUENCE [LARGE SCALE GENOMIC DNA]</scope>
    <source>
        <strain evidence="3 4">RSe5-2</strain>
    </source>
</reference>
<name>A0ABT4U943_9ACTN</name>
<organism evidence="3 4">
    <name type="scientific">Nocardiopsis endophytica</name>
    <dbReference type="NCBI Taxonomy" id="3018445"/>
    <lineage>
        <taxon>Bacteria</taxon>
        <taxon>Bacillati</taxon>
        <taxon>Actinomycetota</taxon>
        <taxon>Actinomycetes</taxon>
        <taxon>Streptosporangiales</taxon>
        <taxon>Nocardiopsidaceae</taxon>
        <taxon>Nocardiopsis</taxon>
    </lineage>
</organism>
<feature type="region of interest" description="Disordered" evidence="1">
    <location>
        <begin position="115"/>
        <end position="151"/>
    </location>
</feature>
<dbReference type="EMBL" id="JAQFWQ010000079">
    <property type="protein sequence ID" value="MDA2813480.1"/>
    <property type="molecule type" value="Genomic_DNA"/>
</dbReference>
<sequence length="151" mass="15560">MRAARNLAASGLPACWGRVYAAMRDRPALRRAVVHTGGSLDRMPLAYRWGAAAALTAFPAVFFAATGRGPRRATPEQTLAGLRRLRSVPGYGELLRATTALALYGALDGAVPADAPRNGAGDGPAPGPVRIPVRVGAAPPVRSAPSRGGAR</sequence>
<dbReference type="RefSeq" id="WP_270688500.1">
    <property type="nucleotide sequence ID" value="NZ_JAQFWQ010000079.1"/>
</dbReference>
<keyword evidence="4" id="KW-1185">Reference proteome</keyword>
<evidence type="ECO:0000256" key="1">
    <source>
        <dbReference type="SAM" id="MobiDB-lite"/>
    </source>
</evidence>
<gene>
    <name evidence="3" type="ORF">O4J56_22735</name>
</gene>
<evidence type="ECO:0000313" key="3">
    <source>
        <dbReference type="EMBL" id="MDA2813480.1"/>
    </source>
</evidence>
<evidence type="ECO:0000256" key="2">
    <source>
        <dbReference type="SAM" id="Phobius"/>
    </source>
</evidence>
<evidence type="ECO:0000313" key="4">
    <source>
        <dbReference type="Proteomes" id="UP001527866"/>
    </source>
</evidence>
<protein>
    <submittedName>
        <fullName evidence="3">Uncharacterized protein</fullName>
    </submittedName>
</protein>
<comment type="caution">
    <text evidence="3">The sequence shown here is derived from an EMBL/GenBank/DDBJ whole genome shotgun (WGS) entry which is preliminary data.</text>
</comment>
<keyword evidence="2" id="KW-0812">Transmembrane</keyword>
<keyword evidence="2" id="KW-0472">Membrane</keyword>
<feature type="transmembrane region" description="Helical" evidence="2">
    <location>
        <begin position="45"/>
        <end position="65"/>
    </location>
</feature>
<proteinExistence type="predicted"/>
<accession>A0ABT4U943</accession>
<dbReference type="Proteomes" id="UP001527866">
    <property type="component" value="Unassembled WGS sequence"/>
</dbReference>